<dbReference type="EMBL" id="AGNL01012143">
    <property type="protein sequence ID" value="EJK68057.1"/>
    <property type="molecule type" value="Genomic_DNA"/>
</dbReference>
<evidence type="ECO:0000313" key="2">
    <source>
        <dbReference type="EMBL" id="EJK68057.1"/>
    </source>
</evidence>
<dbReference type="Proteomes" id="UP000266841">
    <property type="component" value="Unassembled WGS sequence"/>
</dbReference>
<proteinExistence type="predicted"/>
<sequence>MRSLAGEGLNSVPPRLLTFIAEAYRVEEGEETPGRVTLLAIGVATWALSDNFDGNTSGAKTLIPEPGHGGATPQNSLIRVPGQGGAALLQTSSSPVTDPSATESAQKGGAYTDSEGESRQPPELDINLEVICSFETLSLSPTKCLDICQLGQCCADRSCPTDDRCDRFKPSYNLNILVEHSDLGDICADDTSTDECAVACFVSSCCLDDGKPASCYQYFQSTCDTYRSHCGPPNSASMLAVAAEAITASKSSNALWANSAKLMAQDRADSMDAIIVGAPSDDHNDRSPNEQSSMPSSKPSAVPSDSPTISASPSMQLPLIGTSPSESPSMDPTDDLLTPNGSDSEYNDDVETIHFSGGAGELYMEFDAHTMNQLQTMFRDPVNTGMGEKGPNREFEGGPFKTNVVRPPLSVEPKGAEKLGPPPVRTTHATVSHSCHVIALFYGCYGELQSWTLSCPCLQRRDTAVCRSPGHRDRLLPSRASTCHVSTVRGFPQRA</sequence>
<gene>
    <name evidence="2" type="ORF">THAOC_10808</name>
</gene>
<feature type="compositionally biased region" description="Polar residues" evidence="1">
    <location>
        <begin position="289"/>
        <end position="315"/>
    </location>
</feature>
<comment type="caution">
    <text evidence="2">The sequence shown here is derived from an EMBL/GenBank/DDBJ whole genome shotgun (WGS) entry which is preliminary data.</text>
</comment>
<protein>
    <submittedName>
        <fullName evidence="2">Uncharacterized protein</fullName>
    </submittedName>
</protein>
<evidence type="ECO:0000313" key="3">
    <source>
        <dbReference type="Proteomes" id="UP000266841"/>
    </source>
</evidence>
<evidence type="ECO:0000256" key="1">
    <source>
        <dbReference type="SAM" id="MobiDB-lite"/>
    </source>
</evidence>
<organism evidence="2 3">
    <name type="scientific">Thalassiosira oceanica</name>
    <name type="common">Marine diatom</name>
    <dbReference type="NCBI Taxonomy" id="159749"/>
    <lineage>
        <taxon>Eukaryota</taxon>
        <taxon>Sar</taxon>
        <taxon>Stramenopiles</taxon>
        <taxon>Ochrophyta</taxon>
        <taxon>Bacillariophyta</taxon>
        <taxon>Coscinodiscophyceae</taxon>
        <taxon>Thalassiosirophycidae</taxon>
        <taxon>Thalassiosirales</taxon>
        <taxon>Thalassiosiraceae</taxon>
        <taxon>Thalassiosira</taxon>
    </lineage>
</organism>
<feature type="region of interest" description="Disordered" evidence="1">
    <location>
        <begin position="276"/>
        <end position="348"/>
    </location>
</feature>
<keyword evidence="3" id="KW-1185">Reference proteome</keyword>
<feature type="compositionally biased region" description="Polar residues" evidence="1">
    <location>
        <begin position="89"/>
        <end position="105"/>
    </location>
</feature>
<reference evidence="2 3" key="1">
    <citation type="journal article" date="2012" name="Genome Biol.">
        <title>Genome and low-iron response of an oceanic diatom adapted to chronic iron limitation.</title>
        <authorList>
            <person name="Lommer M."/>
            <person name="Specht M."/>
            <person name="Roy A.S."/>
            <person name="Kraemer L."/>
            <person name="Andreson R."/>
            <person name="Gutowska M.A."/>
            <person name="Wolf J."/>
            <person name="Bergner S.V."/>
            <person name="Schilhabel M.B."/>
            <person name="Klostermeier U.C."/>
            <person name="Beiko R.G."/>
            <person name="Rosenstiel P."/>
            <person name="Hippler M."/>
            <person name="Laroche J."/>
        </authorList>
    </citation>
    <scope>NUCLEOTIDE SEQUENCE [LARGE SCALE GENOMIC DNA]</scope>
    <source>
        <strain evidence="2 3">CCMP1005</strain>
    </source>
</reference>
<dbReference type="AlphaFoldDB" id="K0TC30"/>
<accession>K0TC30</accession>
<name>K0TC30_THAOC</name>
<feature type="region of interest" description="Disordered" evidence="1">
    <location>
        <begin position="57"/>
        <end position="121"/>
    </location>
</feature>